<protein>
    <recommendedName>
        <fullName evidence="4">Aldehyde dehydrogenase</fullName>
    </recommendedName>
</protein>
<keyword evidence="3" id="KW-0520">NAD</keyword>
<evidence type="ECO:0000256" key="4">
    <source>
        <dbReference type="PIRNR" id="PIRNR036492"/>
    </source>
</evidence>
<proteinExistence type="inferred from homology"/>
<dbReference type="InterPro" id="IPR016162">
    <property type="entry name" value="Ald_DH_N"/>
</dbReference>
<dbReference type="InterPro" id="IPR029510">
    <property type="entry name" value="Ald_DH_CS_GLU"/>
</dbReference>
<keyword evidence="9" id="KW-1185">Reference proteome</keyword>
<evidence type="ECO:0000313" key="9">
    <source>
        <dbReference type="Proteomes" id="UP001143307"/>
    </source>
</evidence>
<dbReference type="Proteomes" id="UP001143307">
    <property type="component" value="Unassembled WGS sequence"/>
</dbReference>
<dbReference type="PIRSF" id="PIRSF036492">
    <property type="entry name" value="ALDH"/>
    <property type="match status" value="1"/>
</dbReference>
<dbReference type="PROSITE" id="PS00687">
    <property type="entry name" value="ALDEHYDE_DEHYDR_GLU"/>
    <property type="match status" value="1"/>
</dbReference>
<dbReference type="InterPro" id="IPR012394">
    <property type="entry name" value="Aldehyde_DH_NAD(P)"/>
</dbReference>
<dbReference type="RefSeq" id="WP_279253857.1">
    <property type="nucleotide sequence ID" value="NZ_SHNP01000006.1"/>
</dbReference>
<evidence type="ECO:0000256" key="1">
    <source>
        <dbReference type="ARBA" id="ARBA00009986"/>
    </source>
</evidence>
<evidence type="ECO:0000256" key="6">
    <source>
        <dbReference type="RuleBase" id="RU003345"/>
    </source>
</evidence>
<accession>A0ABT3SYZ0</accession>
<dbReference type="Gene3D" id="3.40.309.10">
    <property type="entry name" value="Aldehyde Dehydrogenase, Chain A, domain 2"/>
    <property type="match status" value="1"/>
</dbReference>
<dbReference type="PANTHER" id="PTHR43570:SF20">
    <property type="entry name" value="ALDEHYDE DEHYDROGENASE ALDX-RELATED"/>
    <property type="match status" value="1"/>
</dbReference>
<evidence type="ECO:0000256" key="5">
    <source>
        <dbReference type="PROSITE-ProRule" id="PRU10007"/>
    </source>
</evidence>
<evidence type="ECO:0000256" key="2">
    <source>
        <dbReference type="ARBA" id="ARBA00023002"/>
    </source>
</evidence>
<reference evidence="8" key="1">
    <citation type="submission" date="2019-02" db="EMBL/GenBank/DDBJ databases">
        <authorList>
            <person name="Li S.-H."/>
        </authorList>
    </citation>
    <scope>NUCLEOTIDE SEQUENCE</scope>
    <source>
        <strain evidence="8">IMCC8485</strain>
    </source>
</reference>
<gene>
    <name evidence="8" type="ORF">EYC87_16595</name>
</gene>
<keyword evidence="2 4" id="KW-0560">Oxidoreductase</keyword>
<dbReference type="InterPro" id="IPR016163">
    <property type="entry name" value="Ald_DH_C"/>
</dbReference>
<dbReference type="EMBL" id="SHNP01000006">
    <property type="protein sequence ID" value="MCX2975204.1"/>
    <property type="molecule type" value="Genomic_DNA"/>
</dbReference>
<dbReference type="Pfam" id="PF00171">
    <property type="entry name" value="Aldedh"/>
    <property type="match status" value="1"/>
</dbReference>
<name>A0ABT3SYZ0_9GAMM</name>
<sequence>MNAPQQAEIEKDSVAEAMTAVLQAQRADYTAEGHVSAEVRIDRMRRGMTSIHKHQGQLVEALSTDFGCRPRELSMITDVSASIMPFKSAIKHVKHWMKPDKRKTMFPLNVLGGRSWIEYQPLGVVGVISPWNFPANLTFAPIADILAAGNRAMVKPSEFTPAVSEVMADIVKDAWDEKEVAIFPGGPETGVAFSNLPFDHLLFTGATGIARHIMAAAAKNLVPVTLELGGKSPVILSRSADIKQAMSRVMLGKTMNAGQICLAPDYLMVPEESVDEVIAEIHSAVAEMYPKLLDNGQYTSMINERHFSRMQENLADAKAKGAEIIECNPAAEDFSLQQGTHKLPPTIVKNPTEDMRILDEEIFGPLLPIKTYKNFSETIDYVNSKPRPLAAYYFGYDKREERDVLDRTTSGGVCINDVIMHIMQEDLPFGGVGPAGTGAYHGEHGFKTFSHAKAIYRQPKFDIAGLAGMRPPYGKNTENSIKMQTKI</sequence>
<evidence type="ECO:0000256" key="3">
    <source>
        <dbReference type="ARBA" id="ARBA00023027"/>
    </source>
</evidence>
<dbReference type="PANTHER" id="PTHR43570">
    <property type="entry name" value="ALDEHYDE DEHYDROGENASE"/>
    <property type="match status" value="1"/>
</dbReference>
<organism evidence="8 9">
    <name type="scientific">Candidatus Seongchinamella marina</name>
    <dbReference type="NCBI Taxonomy" id="2518990"/>
    <lineage>
        <taxon>Bacteria</taxon>
        <taxon>Pseudomonadati</taxon>
        <taxon>Pseudomonadota</taxon>
        <taxon>Gammaproteobacteria</taxon>
        <taxon>Cellvibrionales</taxon>
        <taxon>Halieaceae</taxon>
        <taxon>Seongchinamella</taxon>
    </lineage>
</organism>
<comment type="caution">
    <text evidence="8">The sequence shown here is derived from an EMBL/GenBank/DDBJ whole genome shotgun (WGS) entry which is preliminary data.</text>
</comment>
<comment type="similarity">
    <text evidence="1 4 6">Belongs to the aldehyde dehydrogenase family.</text>
</comment>
<feature type="active site" evidence="5">
    <location>
        <position position="227"/>
    </location>
</feature>
<dbReference type="CDD" id="cd07133">
    <property type="entry name" value="ALDH_CALDH_CalB"/>
    <property type="match status" value="1"/>
</dbReference>
<evidence type="ECO:0000313" key="8">
    <source>
        <dbReference type="EMBL" id="MCX2975204.1"/>
    </source>
</evidence>
<dbReference type="InterPro" id="IPR016161">
    <property type="entry name" value="Ald_DH/histidinol_DH"/>
</dbReference>
<feature type="domain" description="Aldehyde dehydrogenase" evidence="7">
    <location>
        <begin position="7"/>
        <end position="455"/>
    </location>
</feature>
<dbReference type="Gene3D" id="3.40.605.10">
    <property type="entry name" value="Aldehyde Dehydrogenase, Chain A, domain 1"/>
    <property type="match status" value="1"/>
</dbReference>
<evidence type="ECO:0000259" key="7">
    <source>
        <dbReference type="Pfam" id="PF00171"/>
    </source>
</evidence>
<dbReference type="SUPFAM" id="SSF53720">
    <property type="entry name" value="ALDH-like"/>
    <property type="match status" value="1"/>
</dbReference>
<dbReference type="InterPro" id="IPR015590">
    <property type="entry name" value="Aldehyde_DH_dom"/>
</dbReference>